<dbReference type="EMBL" id="JAPDRQ010000105">
    <property type="protein sequence ID" value="KAJ9655076.1"/>
    <property type="molecule type" value="Genomic_DNA"/>
</dbReference>
<keyword evidence="2" id="KW-1185">Reference proteome</keyword>
<sequence length="798" mass="90058">MQQDKIVLCETCATLNLQRSDFERPPFEPEGRYRSVVLTDTLDNLLSRHLYCPLCRLFLHTLQKNEQENASFPTQTHLSTRWEVQWMQSSQEYDPFGTSEDMYGSALFPKLDTAESHNNYSVQLVDDCDSTAFLRGRVPANTVNLLMVQGWLDSCHREHGPNCTPVALEMPPHPRTVQDPFIVIDVQQQCLVELPIDEEYVALSYVWGPSNWPRTLESNFNDFKMPGAFVKHPLPRTIADTVDLVKALGKKYLWVDTLCIIQDHAMKQQLINNMDTVYGHAHLTVIAASGNHADAGLSGWSDKAERTNAVVTEFIKPGLRLGVLPFFDFEIMLSAHAQRAWTFQEGLLSSRCLVFLNGLAYFCCRSAVWREDIYAELGNLVRPFEGANTLGRTLSPFPLRQYQLQVTAYTYRKLTFASDALNAFAGAHKALARAMDNTRFWYGMPSSVFDWALMWSGASGERLTRRQGFPSWTWAGWEGYITLALDHYSEFDHEWLLYWTWIDWYIADEKGNSTLLWNPQRDGTKKTELMIRRREDGRAVLAGPSCDDDDDGNGKNGNDNNDDNDDEDAADDQASTSKSSEDDDTMELQPCPQYGWPVEDNPYGRLSQPHCSPPFPVKTSTPNSRSVPLKPGTLSFTTVVAKYNLHSLSTGPILNNMNRSQTQRSDCFLLTDSEGRTCGVIWDQKMLAVDSSQLPIEVETIILSYAAPGTKGPFLLLDLSLPSVYKASTASGHETKTQRVLGEIHSWDMLNVMLVVPTTSPHQDSYPTYESRGIGLLHKNALEHAIAPGAHWKEVCLY</sequence>
<proteinExistence type="predicted"/>
<comment type="caution">
    <text evidence="1">The sequence shown here is derived from an EMBL/GenBank/DDBJ whole genome shotgun (WGS) entry which is preliminary data.</text>
</comment>
<evidence type="ECO:0000313" key="2">
    <source>
        <dbReference type="Proteomes" id="UP001172386"/>
    </source>
</evidence>
<reference evidence="1" key="1">
    <citation type="submission" date="2022-10" db="EMBL/GenBank/DDBJ databases">
        <title>Culturing micro-colonial fungi from biological soil crusts in the Mojave desert and describing Neophaeococcomyces mojavensis, and introducing the new genera and species Taxawa tesnikishii.</title>
        <authorList>
            <person name="Kurbessoian T."/>
            <person name="Stajich J.E."/>
        </authorList>
    </citation>
    <scope>NUCLEOTIDE SEQUENCE</scope>
    <source>
        <strain evidence="1">JES_112</strain>
    </source>
</reference>
<organism evidence="1 2">
    <name type="scientific">Neophaeococcomyces mojaviensis</name>
    <dbReference type="NCBI Taxonomy" id="3383035"/>
    <lineage>
        <taxon>Eukaryota</taxon>
        <taxon>Fungi</taxon>
        <taxon>Dikarya</taxon>
        <taxon>Ascomycota</taxon>
        <taxon>Pezizomycotina</taxon>
        <taxon>Eurotiomycetes</taxon>
        <taxon>Chaetothyriomycetidae</taxon>
        <taxon>Chaetothyriales</taxon>
        <taxon>Chaetothyriales incertae sedis</taxon>
        <taxon>Neophaeococcomyces</taxon>
    </lineage>
</organism>
<accession>A0ACC3A453</accession>
<name>A0ACC3A453_9EURO</name>
<gene>
    <name evidence="1" type="ORF">H2198_006017</name>
</gene>
<evidence type="ECO:0000313" key="1">
    <source>
        <dbReference type="EMBL" id="KAJ9655076.1"/>
    </source>
</evidence>
<dbReference type="Proteomes" id="UP001172386">
    <property type="component" value="Unassembled WGS sequence"/>
</dbReference>
<protein>
    <submittedName>
        <fullName evidence="1">Uncharacterized protein</fullName>
    </submittedName>
</protein>